<gene>
    <name evidence="3" type="ORF">N1851_029650</name>
</gene>
<evidence type="ECO:0000313" key="4">
    <source>
        <dbReference type="Proteomes" id="UP001174136"/>
    </source>
</evidence>
<evidence type="ECO:0000256" key="1">
    <source>
        <dbReference type="PROSITE-ProRule" id="PRU00047"/>
    </source>
</evidence>
<dbReference type="PROSITE" id="PS50158">
    <property type="entry name" value="ZF_CCHC"/>
    <property type="match status" value="1"/>
</dbReference>
<evidence type="ECO:0000313" key="3">
    <source>
        <dbReference type="EMBL" id="KAK0134758.1"/>
    </source>
</evidence>
<protein>
    <recommendedName>
        <fullName evidence="2">CCHC-type domain-containing protein</fullName>
    </recommendedName>
</protein>
<reference evidence="3" key="1">
    <citation type="journal article" date="2023" name="Front. Mar. Sci.">
        <title>A new Merluccius polli reference genome to investigate the effects of global change in West African waters.</title>
        <authorList>
            <person name="Mateo J.L."/>
            <person name="Blanco-Fernandez C."/>
            <person name="Garcia-Vazquez E."/>
            <person name="Machado-Schiaffino G."/>
        </authorList>
    </citation>
    <scope>NUCLEOTIDE SEQUENCE</scope>
    <source>
        <strain evidence="3">C29</strain>
        <tissue evidence="3">Fin</tissue>
    </source>
</reference>
<keyword evidence="1" id="KW-0863">Zinc-finger</keyword>
<dbReference type="EMBL" id="JAOPHQ010005689">
    <property type="protein sequence ID" value="KAK0134758.1"/>
    <property type="molecule type" value="Genomic_DNA"/>
</dbReference>
<organism evidence="3 4">
    <name type="scientific">Merluccius polli</name>
    <name type="common">Benguela hake</name>
    <name type="synonym">Merluccius cadenati</name>
    <dbReference type="NCBI Taxonomy" id="89951"/>
    <lineage>
        <taxon>Eukaryota</taxon>
        <taxon>Metazoa</taxon>
        <taxon>Chordata</taxon>
        <taxon>Craniata</taxon>
        <taxon>Vertebrata</taxon>
        <taxon>Euteleostomi</taxon>
        <taxon>Actinopterygii</taxon>
        <taxon>Neopterygii</taxon>
        <taxon>Teleostei</taxon>
        <taxon>Neoteleostei</taxon>
        <taxon>Acanthomorphata</taxon>
        <taxon>Zeiogadaria</taxon>
        <taxon>Gadariae</taxon>
        <taxon>Gadiformes</taxon>
        <taxon>Gadoidei</taxon>
        <taxon>Merlucciidae</taxon>
        <taxon>Merluccius</taxon>
    </lineage>
</organism>
<accession>A0AA47M6V8</accession>
<dbReference type="GO" id="GO:0008270">
    <property type="term" value="F:zinc ion binding"/>
    <property type="evidence" value="ECO:0007669"/>
    <property type="project" value="UniProtKB-KW"/>
</dbReference>
<dbReference type="SMART" id="SM00343">
    <property type="entry name" value="ZnF_C2HC"/>
    <property type="match status" value="1"/>
</dbReference>
<dbReference type="InterPro" id="IPR001878">
    <property type="entry name" value="Znf_CCHC"/>
</dbReference>
<feature type="domain" description="CCHC-type" evidence="2">
    <location>
        <begin position="427"/>
        <end position="441"/>
    </location>
</feature>
<dbReference type="Pfam" id="PF00098">
    <property type="entry name" value="zf-CCHC"/>
    <property type="match status" value="1"/>
</dbReference>
<keyword evidence="4" id="KW-1185">Reference proteome</keyword>
<name>A0AA47M6V8_MERPO</name>
<dbReference type="GO" id="GO:0003676">
    <property type="term" value="F:nucleic acid binding"/>
    <property type="evidence" value="ECO:0007669"/>
    <property type="project" value="InterPro"/>
</dbReference>
<keyword evidence="1" id="KW-0862">Zinc</keyword>
<evidence type="ECO:0000259" key="2">
    <source>
        <dbReference type="PROSITE" id="PS50158"/>
    </source>
</evidence>
<comment type="caution">
    <text evidence="3">The sequence shown here is derived from an EMBL/GenBank/DDBJ whole genome shotgun (WGS) entry which is preliminary data.</text>
</comment>
<proteinExistence type="predicted"/>
<dbReference type="Proteomes" id="UP001174136">
    <property type="component" value="Unassembled WGS sequence"/>
</dbReference>
<sequence length="459" mass="52278">MDASPVLRDRVSTVLWQLQEESLRDVCKYLKCDGLDSGEPCSKPRRALIKMAESVLDEIEEKQEEDEVSQFVTDLLTFIKRQNRECIQPSKEQPSGETAPKRGLEEKYFLPRTPVPRTTDYPLKNRPEPSYTLPEVMLRREFKICGQVGESGQKEKLSYPSLVRQMEMGIEKGHTENEIVEAVIRAVSPGLPLRDMLEIKRGLTLSALLTILKGHYKVDSSTKLYHQLLNISQETKESALNFVFRAMELKEKLLWNVANDDTDEQYGRATIQRKFLRSIETGLLSDSVKFQILPHLSDLSTTDEELIERVNEAAKVESERQEKRKRSTAVKTPRVQELQVGCMADHTPAQSSIKPKDSNSAVAIKTLKGKESKSESINTQQIVEELRAEMKRMFQAVMETSPLGPTQRARGCRKCREEEMGEHCPHCFKCGQEGHFSRGCRVQRTSSGNGQGLLRRDHQ</sequence>
<dbReference type="AlphaFoldDB" id="A0AA47M6V8"/>
<keyword evidence="1" id="KW-0479">Metal-binding</keyword>